<dbReference type="Gene3D" id="6.10.280.80">
    <property type="entry name" value="NCX, peripheral helical region"/>
    <property type="match status" value="1"/>
</dbReference>
<dbReference type="Pfam" id="PF01699">
    <property type="entry name" value="Na_Ca_ex"/>
    <property type="match status" value="2"/>
</dbReference>
<organism evidence="7">
    <name type="scientific">uncultured Acidimicrobiales bacterium</name>
    <dbReference type="NCBI Taxonomy" id="310071"/>
    <lineage>
        <taxon>Bacteria</taxon>
        <taxon>Bacillati</taxon>
        <taxon>Actinomycetota</taxon>
        <taxon>Acidimicrobiia</taxon>
        <taxon>Acidimicrobiales</taxon>
        <taxon>environmental samples</taxon>
    </lineage>
</organism>
<dbReference type="PANTHER" id="PTHR10846:SF8">
    <property type="entry name" value="INNER MEMBRANE PROTEIN YRBG"/>
    <property type="match status" value="1"/>
</dbReference>
<dbReference type="NCBIfam" id="TIGR00367">
    <property type="entry name" value="calcium/sodium antiporter"/>
    <property type="match status" value="1"/>
</dbReference>
<feature type="domain" description="Sodium/calcium exchanger membrane region" evidence="6">
    <location>
        <begin position="177"/>
        <end position="319"/>
    </location>
</feature>
<evidence type="ECO:0000256" key="5">
    <source>
        <dbReference type="SAM" id="Phobius"/>
    </source>
</evidence>
<dbReference type="GO" id="GO:0006874">
    <property type="term" value="P:intracellular calcium ion homeostasis"/>
    <property type="evidence" value="ECO:0007669"/>
    <property type="project" value="TreeGrafter"/>
</dbReference>
<dbReference type="GO" id="GO:0008273">
    <property type="term" value="F:calcium, potassium:sodium antiporter activity"/>
    <property type="evidence" value="ECO:0007669"/>
    <property type="project" value="TreeGrafter"/>
</dbReference>
<dbReference type="PANTHER" id="PTHR10846">
    <property type="entry name" value="SODIUM/POTASSIUM/CALCIUM EXCHANGER"/>
    <property type="match status" value="1"/>
</dbReference>
<feature type="transmembrane region" description="Helical" evidence="5">
    <location>
        <begin position="125"/>
        <end position="143"/>
    </location>
</feature>
<dbReference type="GO" id="GO:0005262">
    <property type="term" value="F:calcium channel activity"/>
    <property type="evidence" value="ECO:0007669"/>
    <property type="project" value="TreeGrafter"/>
</dbReference>
<dbReference type="InterPro" id="IPR004837">
    <property type="entry name" value="NaCa_Exmemb"/>
</dbReference>
<name>A0A6J4I3K6_9ACTN</name>
<protein>
    <submittedName>
        <fullName evidence="7">Inner membrane protein YrbG, predicted calcium/sodium:proton antiporter</fullName>
    </submittedName>
</protein>
<feature type="domain" description="Sodium/calcium exchanger membrane region" evidence="6">
    <location>
        <begin position="3"/>
        <end position="143"/>
    </location>
</feature>
<reference evidence="7" key="1">
    <citation type="submission" date="2020-02" db="EMBL/GenBank/DDBJ databases">
        <authorList>
            <person name="Meier V. D."/>
        </authorList>
    </citation>
    <scope>NUCLEOTIDE SEQUENCE</scope>
    <source>
        <strain evidence="7">AVDCRST_MAG20</strain>
    </source>
</reference>
<feature type="transmembrane region" description="Helical" evidence="5">
    <location>
        <begin position="102"/>
        <end position="119"/>
    </location>
</feature>
<evidence type="ECO:0000256" key="2">
    <source>
        <dbReference type="ARBA" id="ARBA00022692"/>
    </source>
</evidence>
<dbReference type="GO" id="GO:0005886">
    <property type="term" value="C:plasma membrane"/>
    <property type="evidence" value="ECO:0007669"/>
    <property type="project" value="TreeGrafter"/>
</dbReference>
<feature type="transmembrane region" description="Helical" evidence="5">
    <location>
        <begin position="210"/>
        <end position="234"/>
    </location>
</feature>
<feature type="transmembrane region" description="Helical" evidence="5">
    <location>
        <begin position="279"/>
        <end position="297"/>
    </location>
</feature>
<sequence>MWTLVALVVGLVLLVAGAELLVRGAASIATRLGITPVIIGLTVVAFGTSAPELAVSVSAGLSGEADVALGNVAGSNIVNILLILGGSAVIGALVVSQRIIRLDIPVLIGATLVVLVLALDNAIGRVDGALLFAGIIAYTWWLIRAGRNEGEEVLDEYADAVDELEVEAIDKALPVQVALVGVGLVMLVSGSQLLVGSATDIAADLGVSDLVIGLTVVAIGTSLPELATSLLASYRGQRDIAVGNVVGSGLFNLLCVLGLTGLVSPDPVPVADSSLQVDLPVMLAATVVLLPIVWKGFRIERWEGLVLIASYALYVTFLILDAGDSGAVDVVRPIALVVTPLMLLGFTLAAVEARRQRVAS</sequence>
<dbReference type="AlphaFoldDB" id="A0A6J4I3K6"/>
<evidence type="ECO:0000256" key="3">
    <source>
        <dbReference type="ARBA" id="ARBA00022989"/>
    </source>
</evidence>
<evidence type="ECO:0000313" key="7">
    <source>
        <dbReference type="EMBL" id="CAA9240416.1"/>
    </source>
</evidence>
<evidence type="ECO:0000256" key="1">
    <source>
        <dbReference type="ARBA" id="ARBA00004141"/>
    </source>
</evidence>
<proteinExistence type="predicted"/>
<keyword evidence="4 5" id="KW-0472">Membrane</keyword>
<keyword evidence="3 5" id="KW-1133">Transmembrane helix</keyword>
<feature type="transmembrane region" description="Helical" evidence="5">
    <location>
        <begin position="77"/>
        <end position="95"/>
    </location>
</feature>
<feature type="transmembrane region" description="Helical" evidence="5">
    <location>
        <begin position="304"/>
        <end position="322"/>
    </location>
</feature>
<dbReference type="InterPro" id="IPR044880">
    <property type="entry name" value="NCX_ion-bd_dom_sf"/>
</dbReference>
<feature type="transmembrane region" description="Helical" evidence="5">
    <location>
        <begin position="334"/>
        <end position="351"/>
    </location>
</feature>
<keyword evidence="2 5" id="KW-0812">Transmembrane</keyword>
<dbReference type="Gene3D" id="1.20.1420.30">
    <property type="entry name" value="NCX, central ion-binding region"/>
    <property type="match status" value="1"/>
</dbReference>
<evidence type="ECO:0000256" key="4">
    <source>
        <dbReference type="ARBA" id="ARBA00023136"/>
    </source>
</evidence>
<gene>
    <name evidence="7" type="ORF">AVDCRST_MAG20-1699</name>
</gene>
<accession>A0A6J4I3K6</accession>
<comment type="subcellular location">
    <subcellularLocation>
        <location evidence="1">Membrane</location>
        <topology evidence="1">Multi-pass membrane protein</topology>
    </subcellularLocation>
</comment>
<dbReference type="InterPro" id="IPR004481">
    <property type="entry name" value="K/Na/Ca-exchanger"/>
</dbReference>
<feature type="transmembrane region" description="Helical" evidence="5">
    <location>
        <begin position="177"/>
        <end position="198"/>
    </location>
</feature>
<feature type="transmembrane region" description="Helical" evidence="5">
    <location>
        <begin position="241"/>
        <end position="259"/>
    </location>
</feature>
<evidence type="ECO:0000259" key="6">
    <source>
        <dbReference type="Pfam" id="PF01699"/>
    </source>
</evidence>
<dbReference type="EMBL" id="CADCSY010000075">
    <property type="protein sequence ID" value="CAA9240416.1"/>
    <property type="molecule type" value="Genomic_DNA"/>
</dbReference>